<name>A0ABU5HBQ6_9BACT</name>
<evidence type="ECO:0000313" key="2">
    <source>
        <dbReference type="EMBL" id="MDY7230529.1"/>
    </source>
</evidence>
<feature type="signal peptide" evidence="1">
    <location>
        <begin position="1"/>
        <end position="24"/>
    </location>
</feature>
<gene>
    <name evidence="2" type="ORF">SYV04_29310</name>
</gene>
<proteinExistence type="predicted"/>
<keyword evidence="1" id="KW-0732">Signal</keyword>
<organism evidence="2 3">
    <name type="scientific">Hyalangium rubrum</name>
    <dbReference type="NCBI Taxonomy" id="3103134"/>
    <lineage>
        <taxon>Bacteria</taxon>
        <taxon>Pseudomonadati</taxon>
        <taxon>Myxococcota</taxon>
        <taxon>Myxococcia</taxon>
        <taxon>Myxococcales</taxon>
        <taxon>Cystobacterineae</taxon>
        <taxon>Archangiaceae</taxon>
        <taxon>Hyalangium</taxon>
    </lineage>
</organism>
<feature type="chain" id="PRO_5046866087" description="Lipoprotein" evidence="1">
    <location>
        <begin position="25"/>
        <end position="163"/>
    </location>
</feature>
<dbReference type="Proteomes" id="UP001291309">
    <property type="component" value="Unassembled WGS sequence"/>
</dbReference>
<sequence>MKSAVRRYPWMAACVVALMACSKAEISDVTPGAANVGAAEVWITLTFKELPQEGDPTDVELTLDSTVLGDQIVMSWADIAERDVIALGDFKGHAINTETTGDQPPPLGTPIKFRITLPYREEVKVKNTDDLMLHLSLSWAGKREDSDKEPIGHLYELGRAGER</sequence>
<evidence type="ECO:0000256" key="1">
    <source>
        <dbReference type="SAM" id="SignalP"/>
    </source>
</evidence>
<dbReference type="PROSITE" id="PS51257">
    <property type="entry name" value="PROKAR_LIPOPROTEIN"/>
    <property type="match status" value="1"/>
</dbReference>
<comment type="caution">
    <text evidence="2">The sequence shown here is derived from an EMBL/GenBank/DDBJ whole genome shotgun (WGS) entry which is preliminary data.</text>
</comment>
<accession>A0ABU5HBQ6</accession>
<protein>
    <recommendedName>
        <fullName evidence="4">Lipoprotein</fullName>
    </recommendedName>
</protein>
<dbReference type="RefSeq" id="WP_321549248.1">
    <property type="nucleotide sequence ID" value="NZ_JAXIVS010000011.1"/>
</dbReference>
<dbReference type="EMBL" id="JAXIVS010000011">
    <property type="protein sequence ID" value="MDY7230529.1"/>
    <property type="molecule type" value="Genomic_DNA"/>
</dbReference>
<evidence type="ECO:0000313" key="3">
    <source>
        <dbReference type="Proteomes" id="UP001291309"/>
    </source>
</evidence>
<reference evidence="2 3" key="1">
    <citation type="submission" date="2023-12" db="EMBL/GenBank/DDBJ databases">
        <title>the genome sequence of Hyalangium sp. s54d21.</title>
        <authorList>
            <person name="Zhang X."/>
        </authorList>
    </citation>
    <scope>NUCLEOTIDE SEQUENCE [LARGE SCALE GENOMIC DNA]</scope>
    <source>
        <strain evidence="3">s54d21</strain>
    </source>
</reference>
<keyword evidence="3" id="KW-1185">Reference proteome</keyword>
<evidence type="ECO:0008006" key="4">
    <source>
        <dbReference type="Google" id="ProtNLM"/>
    </source>
</evidence>